<feature type="domain" description="C2" evidence="3">
    <location>
        <begin position="258"/>
        <end position="380"/>
    </location>
</feature>
<dbReference type="AlphaFoldDB" id="A0AAE1A041"/>
<feature type="compositionally biased region" description="Low complexity" evidence="2">
    <location>
        <begin position="121"/>
        <end position="137"/>
    </location>
</feature>
<evidence type="ECO:0000259" key="3">
    <source>
        <dbReference type="PROSITE" id="PS50004"/>
    </source>
</evidence>
<dbReference type="Gene3D" id="2.60.40.150">
    <property type="entry name" value="C2 domain"/>
    <property type="match status" value="2"/>
</dbReference>
<dbReference type="CDD" id="cd00276">
    <property type="entry name" value="C2B_Synaptotagmin"/>
    <property type="match status" value="1"/>
</dbReference>
<dbReference type="SMART" id="SM00239">
    <property type="entry name" value="C2"/>
    <property type="match status" value="2"/>
</dbReference>
<dbReference type="PRINTS" id="PR00399">
    <property type="entry name" value="SYNAPTOTAGMN"/>
</dbReference>
<dbReference type="PANTHER" id="PTHR10024:SF378">
    <property type="entry name" value="SYNAPTOTAGMIN BETA, ISOFORM D"/>
    <property type="match status" value="1"/>
</dbReference>
<comment type="caution">
    <text evidence="4">The sequence shown here is derived from an EMBL/GenBank/DDBJ whole genome shotgun (WGS) entry which is preliminary data.</text>
</comment>
<keyword evidence="1" id="KW-0677">Repeat</keyword>
<feature type="region of interest" description="Disordered" evidence="2">
    <location>
        <begin position="1"/>
        <end position="105"/>
    </location>
</feature>
<evidence type="ECO:0000313" key="5">
    <source>
        <dbReference type="Proteomes" id="UP001283361"/>
    </source>
</evidence>
<proteinExistence type="predicted"/>
<dbReference type="InterPro" id="IPR035892">
    <property type="entry name" value="C2_domain_sf"/>
</dbReference>
<sequence>MRTVGTLTSPPHHSGLPGPHQRRDGDLDPGDGPPRPRAWRSTSLQHDPPTRDAPPHFYQRHSHYNSLHLNHTHHHQTPPNTPPPTAFTTSTNNSSSGTSSTSAASKVGEMMQLSRFIARFKSSSTSSPSSASSSPSKSGGGVKASSCPSGGGKGEVLVQEKRLSLDSSGGSNNNEVDLEQDLQISRESHAVQPKTGSVSTTSRSSMRSEQLTDDNSSISAKSDVSVDSLVFDANFGAIRPDLYPRKDIVLQQSSLDGGQGRLHTRLKYDFRTCDLVVHLIEAQDLPPPDPISGTFSDPYIRISLLPNVDERVRQSSVKRRTLNPYFNEYFKFPLDFDDVKDKTLLFHLYDYDKFSRHTPMGEVEIAMANVDVSNSVEMWCDVQRQHKVAGESGEILLSLSYLPTAERLTVVVMKAKDLKLSTAAPSADPYVRVCLMVEGKKVKRKKTSVRRGSVNPVWNEGLAFNVPAEILPKVSLEVCVQDHDLLGHGELLGRCLLGGTDRPGEDQGHWKDMLTNQRKSVAMWHVLRK</sequence>
<evidence type="ECO:0000256" key="2">
    <source>
        <dbReference type="SAM" id="MobiDB-lite"/>
    </source>
</evidence>
<feature type="compositionally biased region" description="Low complexity" evidence="2">
    <location>
        <begin position="86"/>
        <end position="102"/>
    </location>
</feature>
<dbReference type="Pfam" id="PF00168">
    <property type="entry name" value="C2"/>
    <property type="match status" value="2"/>
</dbReference>
<dbReference type="EMBL" id="JAWDGP010002895">
    <property type="protein sequence ID" value="KAK3778645.1"/>
    <property type="molecule type" value="Genomic_DNA"/>
</dbReference>
<dbReference type="GO" id="GO:0070382">
    <property type="term" value="C:exocytic vesicle"/>
    <property type="evidence" value="ECO:0007669"/>
    <property type="project" value="TreeGrafter"/>
</dbReference>
<dbReference type="GO" id="GO:0001786">
    <property type="term" value="F:phosphatidylserine binding"/>
    <property type="evidence" value="ECO:0007669"/>
    <property type="project" value="TreeGrafter"/>
</dbReference>
<gene>
    <name evidence="4" type="ORF">RRG08_012921</name>
</gene>
<feature type="compositionally biased region" description="Low complexity" evidence="2">
    <location>
        <begin position="9"/>
        <end position="19"/>
    </location>
</feature>
<feature type="domain" description="C2" evidence="3">
    <location>
        <begin position="391"/>
        <end position="525"/>
    </location>
</feature>
<dbReference type="InterPro" id="IPR001565">
    <property type="entry name" value="Synaptotagmin"/>
</dbReference>
<dbReference type="GO" id="GO:0017156">
    <property type="term" value="P:calcium-ion regulated exocytosis"/>
    <property type="evidence" value="ECO:0007669"/>
    <property type="project" value="TreeGrafter"/>
</dbReference>
<dbReference type="SUPFAM" id="SSF49562">
    <property type="entry name" value="C2 domain (Calcium/lipid-binding domain, CaLB)"/>
    <property type="match status" value="2"/>
</dbReference>
<dbReference type="GO" id="GO:0005544">
    <property type="term" value="F:calcium-dependent phospholipid binding"/>
    <property type="evidence" value="ECO:0007669"/>
    <property type="project" value="TreeGrafter"/>
</dbReference>
<keyword evidence="5" id="KW-1185">Reference proteome</keyword>
<reference evidence="4" key="1">
    <citation type="journal article" date="2023" name="G3 (Bethesda)">
        <title>A reference genome for the long-term kleptoplast-retaining sea slug Elysia crispata morphotype clarki.</title>
        <authorList>
            <person name="Eastman K.E."/>
            <person name="Pendleton A.L."/>
            <person name="Shaikh M.A."/>
            <person name="Suttiyut T."/>
            <person name="Ogas R."/>
            <person name="Tomko P."/>
            <person name="Gavelis G."/>
            <person name="Widhalm J.R."/>
            <person name="Wisecaver J.H."/>
        </authorList>
    </citation>
    <scope>NUCLEOTIDE SEQUENCE</scope>
    <source>
        <strain evidence="4">ECLA1</strain>
    </source>
</reference>
<dbReference type="PROSITE" id="PS50004">
    <property type="entry name" value="C2"/>
    <property type="match status" value="2"/>
</dbReference>
<dbReference type="InterPro" id="IPR000008">
    <property type="entry name" value="C2_dom"/>
</dbReference>
<dbReference type="GO" id="GO:0005509">
    <property type="term" value="F:calcium ion binding"/>
    <property type="evidence" value="ECO:0007669"/>
    <property type="project" value="TreeGrafter"/>
</dbReference>
<evidence type="ECO:0000313" key="4">
    <source>
        <dbReference type="EMBL" id="KAK3778645.1"/>
    </source>
</evidence>
<dbReference type="GO" id="GO:0000149">
    <property type="term" value="F:SNARE binding"/>
    <property type="evidence" value="ECO:0007669"/>
    <property type="project" value="TreeGrafter"/>
</dbReference>
<protein>
    <recommendedName>
        <fullName evidence="3">C2 domain-containing protein</fullName>
    </recommendedName>
</protein>
<feature type="compositionally biased region" description="Low complexity" evidence="2">
    <location>
        <begin position="197"/>
        <end position="208"/>
    </location>
</feature>
<evidence type="ECO:0000256" key="1">
    <source>
        <dbReference type="ARBA" id="ARBA00022737"/>
    </source>
</evidence>
<feature type="region of interest" description="Disordered" evidence="2">
    <location>
        <begin position="120"/>
        <end position="154"/>
    </location>
</feature>
<dbReference type="GO" id="GO:0005886">
    <property type="term" value="C:plasma membrane"/>
    <property type="evidence" value="ECO:0007669"/>
    <property type="project" value="TreeGrafter"/>
</dbReference>
<name>A0AAE1A041_9GAST</name>
<organism evidence="4 5">
    <name type="scientific">Elysia crispata</name>
    <name type="common">lettuce slug</name>
    <dbReference type="NCBI Taxonomy" id="231223"/>
    <lineage>
        <taxon>Eukaryota</taxon>
        <taxon>Metazoa</taxon>
        <taxon>Spiralia</taxon>
        <taxon>Lophotrochozoa</taxon>
        <taxon>Mollusca</taxon>
        <taxon>Gastropoda</taxon>
        <taxon>Heterobranchia</taxon>
        <taxon>Euthyneura</taxon>
        <taxon>Panpulmonata</taxon>
        <taxon>Sacoglossa</taxon>
        <taxon>Placobranchoidea</taxon>
        <taxon>Plakobranchidae</taxon>
        <taxon>Elysia</taxon>
    </lineage>
</organism>
<dbReference type="Proteomes" id="UP001283361">
    <property type="component" value="Unassembled WGS sequence"/>
</dbReference>
<dbReference type="FunFam" id="2.60.40.150:FF:000179">
    <property type="entry name" value="synaptotagmin-5 isoform X2"/>
    <property type="match status" value="1"/>
</dbReference>
<accession>A0AAE1A041</accession>
<dbReference type="PRINTS" id="PR00360">
    <property type="entry name" value="C2DOMAIN"/>
</dbReference>
<dbReference type="GO" id="GO:0030276">
    <property type="term" value="F:clathrin binding"/>
    <property type="evidence" value="ECO:0007669"/>
    <property type="project" value="TreeGrafter"/>
</dbReference>
<dbReference type="PANTHER" id="PTHR10024">
    <property type="entry name" value="SYNAPTOTAGMIN"/>
    <property type="match status" value="1"/>
</dbReference>
<feature type="region of interest" description="Disordered" evidence="2">
    <location>
        <begin position="184"/>
        <end position="217"/>
    </location>
</feature>